<reference evidence="1" key="1">
    <citation type="submission" date="2023-06" db="EMBL/GenBank/DDBJ databases">
        <title>Comparative genomics of Bacillaceae isolates and their secondary metabolite potential.</title>
        <authorList>
            <person name="Song L."/>
            <person name="Nielsen L.J."/>
            <person name="Mohite O."/>
            <person name="Xu X."/>
            <person name="Weber T."/>
            <person name="Kovacs A.T."/>
        </authorList>
    </citation>
    <scope>NUCLEOTIDE SEQUENCE</scope>
    <source>
        <strain evidence="1">D8_B_37</strain>
    </source>
</reference>
<accession>A0AAW7IP19</accession>
<protein>
    <submittedName>
        <fullName evidence="1">Uncharacterized protein</fullName>
    </submittedName>
</protein>
<evidence type="ECO:0000313" key="2">
    <source>
        <dbReference type="Proteomes" id="UP001234602"/>
    </source>
</evidence>
<name>A0AAW7IP19_9BACI</name>
<dbReference type="AlphaFoldDB" id="A0AAW7IP19"/>
<comment type="caution">
    <text evidence="1">The sequence shown here is derived from an EMBL/GenBank/DDBJ whole genome shotgun (WGS) entry which is preliminary data.</text>
</comment>
<organism evidence="1 2">
    <name type="scientific">Peribacillus simplex</name>
    <dbReference type="NCBI Taxonomy" id="1478"/>
    <lineage>
        <taxon>Bacteria</taxon>
        <taxon>Bacillati</taxon>
        <taxon>Bacillota</taxon>
        <taxon>Bacilli</taxon>
        <taxon>Bacillales</taxon>
        <taxon>Bacillaceae</taxon>
        <taxon>Peribacillus</taxon>
    </lineage>
</organism>
<gene>
    <name evidence="1" type="ORF">QUF89_15205</name>
</gene>
<sequence length="136" mass="15741">MSIFLKAEYDTVEVITMKYKQIRDYISFVIPSCYETTEPIKECPDTGSSQATYPFFKCSLPINMVFSEALNKGYYIRWGQFNTDDIICWAITGTDQEPLSFLRQEINTVISPFSSNQIKLFSFHECGKVSIRRKIS</sequence>
<evidence type="ECO:0000313" key="1">
    <source>
        <dbReference type="EMBL" id="MDM5453521.1"/>
    </source>
</evidence>
<dbReference type="EMBL" id="JAUCEY010000008">
    <property type="protein sequence ID" value="MDM5453521.1"/>
    <property type="molecule type" value="Genomic_DNA"/>
</dbReference>
<proteinExistence type="predicted"/>
<dbReference type="Proteomes" id="UP001234602">
    <property type="component" value="Unassembled WGS sequence"/>
</dbReference>